<feature type="transmembrane region" description="Helical" evidence="8">
    <location>
        <begin position="68"/>
        <end position="98"/>
    </location>
</feature>
<dbReference type="InterPro" id="IPR021280">
    <property type="entry name" value="TMEM260-like"/>
</dbReference>
<feature type="transmembrane region" description="Helical" evidence="8">
    <location>
        <begin position="288"/>
        <end position="309"/>
    </location>
</feature>
<reference evidence="9 10" key="1">
    <citation type="submission" date="2021-05" db="EMBL/GenBank/DDBJ databases">
        <title>The draft genome of Geobacter luticola JCM 17780.</title>
        <authorList>
            <person name="Xu Z."/>
            <person name="Masuda Y."/>
            <person name="Itoh H."/>
            <person name="Senoo K."/>
        </authorList>
    </citation>
    <scope>NUCLEOTIDE SEQUENCE [LARGE SCALE GENOMIC DNA]</scope>
    <source>
        <strain evidence="9 10">JCM 17780</strain>
    </source>
</reference>
<keyword evidence="4" id="KW-0808">Transferase</keyword>
<dbReference type="Proteomes" id="UP000756860">
    <property type="component" value="Unassembled WGS sequence"/>
</dbReference>
<feature type="transmembrane region" description="Helical" evidence="8">
    <location>
        <begin position="193"/>
        <end position="212"/>
    </location>
</feature>
<dbReference type="Pfam" id="PF11028">
    <property type="entry name" value="TMEM260-like"/>
    <property type="match status" value="1"/>
</dbReference>
<sequence>MRERFSRDTVLTLLGLFFLTVATRIPFTSKFLYHIDSVNYALALERYDITVHQPHPPGYFLYVMLGRLFYLFIGDANAALVTMSIVFSGLTVVVIYLLTEDMYDSKTGGIAACFAITSPNLWFHGEVALSYGIEAFFSALVGWFCWKLYTGRYQYIWISVLALGIAGGIRQNTVVFLFPLWLFAVRKAPLRKIIASIGLLGVVCFSWFAPMVNMTGGWNAYTGAFRELMEFTTRHNSVFDRGWVAFKLYSQTLYDFTIYSAGSGILAIGFAAYVRLRKKTPQATSGSNVCLFIAAWSLPSFIFYLLIFIHPANPGYALIFTPPLLVISASATVYMCKELHRLVDHDITAALILVLLLINTGVFMYSSYMISWKTIKNHDRDIELMVEDMRSFDPNTTVFIGNNYVFYGFRQIMYYLPQYRTYQANASKSPSGKRRIIFCGFNRDTYLSEKIQLPTNIHNIATVLVGDDRKQVDSYKSIVIRQVLPHIAVASGPVGVMGKIYPNMTIIQDGCVD</sequence>
<evidence type="ECO:0000313" key="9">
    <source>
        <dbReference type="EMBL" id="MBT0652956.1"/>
    </source>
</evidence>
<comment type="caution">
    <text evidence="9">The sequence shown here is derived from an EMBL/GenBank/DDBJ whole genome shotgun (WGS) entry which is preliminary data.</text>
</comment>
<comment type="subcellular location">
    <subcellularLocation>
        <location evidence="1">Cell membrane</location>
        <topology evidence="1">Multi-pass membrane protein</topology>
    </subcellularLocation>
</comment>
<feature type="transmembrane region" description="Helical" evidence="8">
    <location>
        <begin position="128"/>
        <end position="149"/>
    </location>
</feature>
<name>A0ABS5SC51_9BACT</name>
<dbReference type="EMBL" id="JAHCVK010000002">
    <property type="protein sequence ID" value="MBT0652956.1"/>
    <property type="molecule type" value="Genomic_DNA"/>
</dbReference>
<dbReference type="PANTHER" id="PTHR33908">
    <property type="entry name" value="MANNOSYLTRANSFERASE YKCB-RELATED"/>
    <property type="match status" value="1"/>
</dbReference>
<feature type="transmembrane region" description="Helical" evidence="8">
    <location>
        <begin position="256"/>
        <end position="276"/>
    </location>
</feature>
<evidence type="ECO:0000256" key="2">
    <source>
        <dbReference type="ARBA" id="ARBA00022475"/>
    </source>
</evidence>
<evidence type="ECO:0000256" key="5">
    <source>
        <dbReference type="ARBA" id="ARBA00022692"/>
    </source>
</evidence>
<protein>
    <submittedName>
        <fullName evidence="9">DUF2723 domain-containing protein</fullName>
    </submittedName>
</protein>
<keyword evidence="6 8" id="KW-1133">Transmembrane helix</keyword>
<feature type="transmembrane region" description="Helical" evidence="8">
    <location>
        <begin position="315"/>
        <end position="335"/>
    </location>
</feature>
<evidence type="ECO:0000313" key="10">
    <source>
        <dbReference type="Proteomes" id="UP000756860"/>
    </source>
</evidence>
<organism evidence="9 10">
    <name type="scientific">Geomobilimonas luticola</name>
    <dbReference type="NCBI Taxonomy" id="1114878"/>
    <lineage>
        <taxon>Bacteria</taxon>
        <taxon>Pseudomonadati</taxon>
        <taxon>Thermodesulfobacteriota</taxon>
        <taxon>Desulfuromonadia</taxon>
        <taxon>Geobacterales</taxon>
        <taxon>Geobacteraceae</taxon>
        <taxon>Geomobilimonas</taxon>
    </lineage>
</organism>
<keyword evidence="3" id="KW-0328">Glycosyltransferase</keyword>
<proteinExistence type="predicted"/>
<dbReference type="RefSeq" id="WP_214174945.1">
    <property type="nucleotide sequence ID" value="NZ_JAHCVK010000002.1"/>
</dbReference>
<evidence type="ECO:0000256" key="7">
    <source>
        <dbReference type="ARBA" id="ARBA00023136"/>
    </source>
</evidence>
<gene>
    <name evidence="9" type="ORF">KI810_07805</name>
</gene>
<feature type="transmembrane region" description="Helical" evidence="8">
    <location>
        <begin position="155"/>
        <end position="181"/>
    </location>
</feature>
<evidence type="ECO:0000256" key="8">
    <source>
        <dbReference type="SAM" id="Phobius"/>
    </source>
</evidence>
<keyword evidence="2" id="KW-1003">Cell membrane</keyword>
<feature type="transmembrane region" description="Helical" evidence="8">
    <location>
        <begin position="347"/>
        <end position="368"/>
    </location>
</feature>
<evidence type="ECO:0000256" key="1">
    <source>
        <dbReference type="ARBA" id="ARBA00004651"/>
    </source>
</evidence>
<evidence type="ECO:0000256" key="3">
    <source>
        <dbReference type="ARBA" id="ARBA00022676"/>
    </source>
</evidence>
<keyword evidence="7 8" id="KW-0472">Membrane</keyword>
<evidence type="ECO:0000256" key="4">
    <source>
        <dbReference type="ARBA" id="ARBA00022679"/>
    </source>
</evidence>
<accession>A0ABS5SC51</accession>
<evidence type="ECO:0000256" key="6">
    <source>
        <dbReference type="ARBA" id="ARBA00022989"/>
    </source>
</evidence>
<keyword evidence="10" id="KW-1185">Reference proteome</keyword>
<keyword evidence="5 8" id="KW-0812">Transmembrane</keyword>
<dbReference type="InterPro" id="IPR050297">
    <property type="entry name" value="LipidA_mod_glycosyltrf_83"/>
</dbReference>
<dbReference type="PANTHER" id="PTHR33908:SF11">
    <property type="entry name" value="MEMBRANE PROTEIN"/>
    <property type="match status" value="1"/>
</dbReference>